<keyword evidence="4" id="KW-0547">Nucleotide-binding</keyword>
<keyword evidence="7 8" id="KW-0472">Membrane</keyword>
<evidence type="ECO:0000256" key="8">
    <source>
        <dbReference type="SAM" id="Phobius"/>
    </source>
</evidence>
<keyword evidence="3 8" id="KW-0812">Transmembrane</keyword>
<dbReference type="InterPro" id="IPR039421">
    <property type="entry name" value="Type_1_exporter"/>
</dbReference>
<gene>
    <name evidence="11" type="ORF">MGWOODY_Mmi1231</name>
</gene>
<evidence type="ECO:0000256" key="5">
    <source>
        <dbReference type="ARBA" id="ARBA00022840"/>
    </source>
</evidence>
<evidence type="ECO:0000256" key="7">
    <source>
        <dbReference type="ARBA" id="ARBA00023136"/>
    </source>
</evidence>
<protein>
    <submittedName>
        <fullName evidence="11">Lipid A export ATP-binding/permease protein MsbA</fullName>
    </submittedName>
</protein>
<dbReference type="InterPro" id="IPR003439">
    <property type="entry name" value="ABC_transporter-like_ATP-bd"/>
</dbReference>
<dbReference type="PROSITE" id="PS00211">
    <property type="entry name" value="ABC_TRANSPORTER_1"/>
    <property type="match status" value="1"/>
</dbReference>
<keyword evidence="2" id="KW-0813">Transport</keyword>
<dbReference type="SUPFAM" id="SSF52540">
    <property type="entry name" value="P-loop containing nucleoside triphosphate hydrolases"/>
    <property type="match status" value="1"/>
</dbReference>
<dbReference type="InterPro" id="IPR027417">
    <property type="entry name" value="P-loop_NTPase"/>
</dbReference>
<dbReference type="EMBL" id="FAXC01000262">
    <property type="protein sequence ID" value="CUV09576.1"/>
    <property type="molecule type" value="Genomic_DNA"/>
</dbReference>
<evidence type="ECO:0000256" key="6">
    <source>
        <dbReference type="ARBA" id="ARBA00022989"/>
    </source>
</evidence>
<organism evidence="11">
    <name type="scientific">hydrothermal vent metagenome</name>
    <dbReference type="NCBI Taxonomy" id="652676"/>
    <lineage>
        <taxon>unclassified sequences</taxon>
        <taxon>metagenomes</taxon>
        <taxon>ecological metagenomes</taxon>
    </lineage>
</organism>
<dbReference type="AlphaFoldDB" id="A0A160VFY2"/>
<evidence type="ECO:0000256" key="4">
    <source>
        <dbReference type="ARBA" id="ARBA00022741"/>
    </source>
</evidence>
<dbReference type="PROSITE" id="PS50929">
    <property type="entry name" value="ABC_TM1F"/>
    <property type="match status" value="1"/>
</dbReference>
<dbReference type="InterPro" id="IPR036640">
    <property type="entry name" value="ABC1_TM_sf"/>
</dbReference>
<dbReference type="GO" id="GO:0015421">
    <property type="term" value="F:ABC-type oligopeptide transporter activity"/>
    <property type="evidence" value="ECO:0007669"/>
    <property type="project" value="TreeGrafter"/>
</dbReference>
<keyword evidence="5 11" id="KW-0067">ATP-binding</keyword>
<dbReference type="GO" id="GO:0016020">
    <property type="term" value="C:membrane"/>
    <property type="evidence" value="ECO:0007669"/>
    <property type="project" value="UniProtKB-SubCell"/>
</dbReference>
<dbReference type="GO" id="GO:0005524">
    <property type="term" value="F:ATP binding"/>
    <property type="evidence" value="ECO:0007669"/>
    <property type="project" value="UniProtKB-KW"/>
</dbReference>
<dbReference type="FunFam" id="3.40.50.300:FF:000287">
    <property type="entry name" value="Multidrug ABC transporter ATP-binding protein"/>
    <property type="match status" value="1"/>
</dbReference>
<evidence type="ECO:0000259" key="9">
    <source>
        <dbReference type="PROSITE" id="PS50893"/>
    </source>
</evidence>
<dbReference type="PROSITE" id="PS50893">
    <property type="entry name" value="ABC_TRANSPORTER_2"/>
    <property type="match status" value="1"/>
</dbReference>
<sequence>MIAGNQILLPMENSIYKRLFKLVIKYWPFLVVSTLTAFIYVLLNSISIWLTASLINNILSDFNKLVGEQFQFASSSSLTLNEKLKYWTNGLILRDTAKDTLQILCVSILIIFILKNVFLYLKNIMLTIVQFRLITELRNKLYIHFHKLSLSFFNQHKSGELTSIVVNDVANMRQALTTSFQRIFVEPINIIAFSVLLFIISWKLALIAITIIPLAGFVIVNISRSIRRKSRRTAVKIAGITNIITETLTSMRVVKAFAMEDYEVSRFTKETKNYYNLIFRRARLRSLAPPITEIMGVFIGVALLWVGGTEVLSAQGLTSEDFIRFILIMFSALQPIRSLSNVFAEIQVGAASAERVFGILDTQPAILDSDEVIEDVAFNESVTFDHVFFQYDDGDVQVLQDISFSLNKGSVVALVGVSGAGKSTTADLIPRFFEPTEGAVQLDGVDIRKFKTRALRQLMGIVTQETILFNDTISGNIAYGKQDIPIERIRKAAAAANALEFIDKLPEGFDTIIGEKGVRLSGGQRQRLAIARALFKDPPILILDEATSSLDIESEKKVQEAMDRLMKDRTVLVIAHRLSTIVNADNIIVLDGGKIVETGTHEQLLGQNGIYKNLYNVQFSN</sequence>
<dbReference type="InterPro" id="IPR017871">
    <property type="entry name" value="ABC_transporter-like_CS"/>
</dbReference>
<dbReference type="PANTHER" id="PTHR43394">
    <property type="entry name" value="ATP-DEPENDENT PERMEASE MDL1, MITOCHONDRIAL"/>
    <property type="match status" value="1"/>
</dbReference>
<dbReference type="InterPro" id="IPR003593">
    <property type="entry name" value="AAA+_ATPase"/>
</dbReference>
<evidence type="ECO:0000259" key="10">
    <source>
        <dbReference type="PROSITE" id="PS50929"/>
    </source>
</evidence>
<dbReference type="SUPFAM" id="SSF90123">
    <property type="entry name" value="ABC transporter transmembrane region"/>
    <property type="match status" value="1"/>
</dbReference>
<keyword evidence="6 8" id="KW-1133">Transmembrane helix</keyword>
<name>A0A160VFY2_9ZZZZ</name>
<accession>A0A160VFY2</accession>
<feature type="transmembrane region" description="Helical" evidence="8">
    <location>
        <begin position="206"/>
        <end position="223"/>
    </location>
</feature>
<dbReference type="SMART" id="SM00382">
    <property type="entry name" value="AAA"/>
    <property type="match status" value="1"/>
</dbReference>
<evidence type="ECO:0000256" key="3">
    <source>
        <dbReference type="ARBA" id="ARBA00022692"/>
    </source>
</evidence>
<feature type="transmembrane region" description="Helical" evidence="8">
    <location>
        <begin position="26"/>
        <end position="50"/>
    </location>
</feature>
<dbReference type="GO" id="GO:0016887">
    <property type="term" value="F:ATP hydrolysis activity"/>
    <property type="evidence" value="ECO:0007669"/>
    <property type="project" value="InterPro"/>
</dbReference>
<feature type="domain" description="ABC transporter" evidence="9">
    <location>
        <begin position="382"/>
        <end position="617"/>
    </location>
</feature>
<comment type="subcellular location">
    <subcellularLocation>
        <location evidence="1">Membrane</location>
        <topology evidence="1">Multi-pass membrane protein</topology>
    </subcellularLocation>
</comment>
<evidence type="ECO:0000256" key="2">
    <source>
        <dbReference type="ARBA" id="ARBA00022448"/>
    </source>
</evidence>
<evidence type="ECO:0000313" key="11">
    <source>
        <dbReference type="EMBL" id="CUV09576.1"/>
    </source>
</evidence>
<dbReference type="Gene3D" id="3.40.50.300">
    <property type="entry name" value="P-loop containing nucleotide triphosphate hydrolases"/>
    <property type="match status" value="1"/>
</dbReference>
<dbReference type="CDD" id="cd18552">
    <property type="entry name" value="ABC_6TM_MsbA_like"/>
    <property type="match status" value="1"/>
</dbReference>
<feature type="transmembrane region" description="Helical" evidence="8">
    <location>
        <begin position="101"/>
        <end position="121"/>
    </location>
</feature>
<dbReference type="Pfam" id="PF00664">
    <property type="entry name" value="ABC_membrane"/>
    <property type="match status" value="1"/>
</dbReference>
<dbReference type="Pfam" id="PF00005">
    <property type="entry name" value="ABC_tran"/>
    <property type="match status" value="1"/>
</dbReference>
<feature type="transmembrane region" description="Helical" evidence="8">
    <location>
        <begin position="287"/>
        <end position="307"/>
    </location>
</feature>
<dbReference type="Gene3D" id="1.20.1560.10">
    <property type="entry name" value="ABC transporter type 1, transmembrane domain"/>
    <property type="match status" value="1"/>
</dbReference>
<proteinExistence type="predicted"/>
<dbReference type="InterPro" id="IPR011527">
    <property type="entry name" value="ABC1_TM_dom"/>
</dbReference>
<evidence type="ECO:0000256" key="1">
    <source>
        <dbReference type="ARBA" id="ARBA00004141"/>
    </source>
</evidence>
<feature type="domain" description="ABC transmembrane type-1" evidence="10">
    <location>
        <begin position="31"/>
        <end position="347"/>
    </location>
</feature>
<dbReference type="PANTHER" id="PTHR43394:SF1">
    <property type="entry name" value="ATP-BINDING CASSETTE SUB-FAMILY B MEMBER 10, MITOCHONDRIAL"/>
    <property type="match status" value="1"/>
</dbReference>
<reference evidence="11" key="1">
    <citation type="submission" date="2015-10" db="EMBL/GenBank/DDBJ databases">
        <authorList>
            <person name="Gilbert D.G."/>
        </authorList>
    </citation>
    <scope>NUCLEOTIDE SEQUENCE</scope>
</reference>
<feature type="transmembrane region" description="Helical" evidence="8">
    <location>
        <begin position="183"/>
        <end position="200"/>
    </location>
</feature>